<protein>
    <submittedName>
        <fullName evidence="1">Uncharacterized protein</fullName>
    </submittedName>
</protein>
<dbReference type="Proteomes" id="UP001642360">
    <property type="component" value="Unassembled WGS sequence"/>
</dbReference>
<organism evidence="1 2">
    <name type="scientific">Ilex paraguariensis</name>
    <name type="common">yerba mate</name>
    <dbReference type="NCBI Taxonomy" id="185542"/>
    <lineage>
        <taxon>Eukaryota</taxon>
        <taxon>Viridiplantae</taxon>
        <taxon>Streptophyta</taxon>
        <taxon>Embryophyta</taxon>
        <taxon>Tracheophyta</taxon>
        <taxon>Spermatophyta</taxon>
        <taxon>Magnoliopsida</taxon>
        <taxon>eudicotyledons</taxon>
        <taxon>Gunneridae</taxon>
        <taxon>Pentapetalae</taxon>
        <taxon>asterids</taxon>
        <taxon>campanulids</taxon>
        <taxon>Aquifoliales</taxon>
        <taxon>Aquifoliaceae</taxon>
        <taxon>Ilex</taxon>
    </lineage>
</organism>
<gene>
    <name evidence="1" type="ORF">ILEXP_LOCUS59084</name>
</gene>
<name>A0ABC8V4X5_9AQUA</name>
<accession>A0ABC8V4X5</accession>
<proteinExistence type="predicted"/>
<comment type="caution">
    <text evidence="1">The sequence shown here is derived from an EMBL/GenBank/DDBJ whole genome shotgun (WGS) entry which is preliminary data.</text>
</comment>
<evidence type="ECO:0000313" key="2">
    <source>
        <dbReference type="Proteomes" id="UP001642360"/>
    </source>
</evidence>
<reference evidence="1 2" key="1">
    <citation type="submission" date="2024-02" db="EMBL/GenBank/DDBJ databases">
        <authorList>
            <person name="Vignale AGUSTIN F."/>
            <person name="Sosa J E."/>
            <person name="Modenutti C."/>
        </authorList>
    </citation>
    <scope>NUCLEOTIDE SEQUENCE [LARGE SCALE GENOMIC DNA]</scope>
</reference>
<dbReference type="EMBL" id="CAUOFW020010446">
    <property type="protein sequence ID" value="CAK9188400.1"/>
    <property type="molecule type" value="Genomic_DNA"/>
</dbReference>
<evidence type="ECO:0000313" key="1">
    <source>
        <dbReference type="EMBL" id="CAK9188400.1"/>
    </source>
</evidence>
<dbReference type="AlphaFoldDB" id="A0ABC8V4X5"/>
<sequence length="131" mass="14758">MGEADGGGFCGATRVGYRVEDCRSKKGVGVIDMGWSNQTSSTKKTATRLFKYWRWGMGSSTEVLVRSIKKKANPIGEALERVTYNFFQSTENQVDYLKQESIKNFEAAFKAYLPDLPIWEVCSLCSQLCYP</sequence>
<keyword evidence="2" id="KW-1185">Reference proteome</keyword>